<accession>A0A1G8H4M7</accession>
<dbReference type="GO" id="GO:0004674">
    <property type="term" value="F:protein serine/threonine kinase activity"/>
    <property type="evidence" value="ECO:0007669"/>
    <property type="project" value="UniProtKB-KW"/>
</dbReference>
<dbReference type="PANTHER" id="PTHR43289">
    <property type="entry name" value="MITOGEN-ACTIVATED PROTEIN KINASE KINASE KINASE 20-RELATED"/>
    <property type="match status" value="1"/>
</dbReference>
<dbReference type="CDD" id="cd14014">
    <property type="entry name" value="STKc_PknB_like"/>
    <property type="match status" value="1"/>
</dbReference>
<dbReference type="InterPro" id="IPR008271">
    <property type="entry name" value="Ser/Thr_kinase_AS"/>
</dbReference>
<dbReference type="Gene3D" id="3.30.200.20">
    <property type="entry name" value="Phosphorylase Kinase, domain 1"/>
    <property type="match status" value="1"/>
</dbReference>
<protein>
    <recommendedName>
        <fullName evidence="1">non-specific serine/threonine protein kinase</fullName>
        <ecNumber evidence="1">2.7.11.1</ecNumber>
    </recommendedName>
</protein>
<dbReference type="Proteomes" id="UP000199258">
    <property type="component" value="Unassembled WGS sequence"/>
</dbReference>
<dbReference type="RefSeq" id="WP_175460113.1">
    <property type="nucleotide sequence ID" value="NZ_FNDT01000005.1"/>
</dbReference>
<organism evidence="8 9">
    <name type="scientific">Arthrobacter subterraneus</name>
    <dbReference type="NCBI Taxonomy" id="335973"/>
    <lineage>
        <taxon>Bacteria</taxon>
        <taxon>Bacillati</taxon>
        <taxon>Actinomycetota</taxon>
        <taxon>Actinomycetes</taxon>
        <taxon>Micrococcales</taxon>
        <taxon>Micrococcaceae</taxon>
        <taxon>Arthrobacter</taxon>
    </lineage>
</organism>
<feature type="domain" description="Protein kinase" evidence="7">
    <location>
        <begin position="14"/>
        <end position="274"/>
    </location>
</feature>
<dbReference type="InterPro" id="IPR000719">
    <property type="entry name" value="Prot_kinase_dom"/>
</dbReference>
<dbReference type="PROSITE" id="PS50011">
    <property type="entry name" value="PROTEIN_KINASE_DOM"/>
    <property type="match status" value="1"/>
</dbReference>
<reference evidence="8 9" key="1">
    <citation type="submission" date="2016-10" db="EMBL/GenBank/DDBJ databases">
        <authorList>
            <person name="de Groot N.N."/>
        </authorList>
    </citation>
    <scope>NUCLEOTIDE SEQUENCE [LARGE SCALE GENOMIC DNA]</scope>
    <source>
        <strain evidence="8 9">NP_1H</strain>
    </source>
</reference>
<keyword evidence="4" id="KW-0547">Nucleotide-binding</keyword>
<evidence type="ECO:0000256" key="4">
    <source>
        <dbReference type="ARBA" id="ARBA00022741"/>
    </source>
</evidence>
<gene>
    <name evidence="8" type="ORF">SAMN04488693_10572</name>
</gene>
<evidence type="ECO:0000313" key="8">
    <source>
        <dbReference type="EMBL" id="SDI01612.1"/>
    </source>
</evidence>
<keyword evidence="3" id="KW-0808">Transferase</keyword>
<evidence type="ECO:0000256" key="1">
    <source>
        <dbReference type="ARBA" id="ARBA00012513"/>
    </source>
</evidence>
<dbReference type="SUPFAM" id="SSF56112">
    <property type="entry name" value="Protein kinase-like (PK-like)"/>
    <property type="match status" value="1"/>
</dbReference>
<dbReference type="Gene3D" id="1.10.510.10">
    <property type="entry name" value="Transferase(Phosphotransferase) domain 1"/>
    <property type="match status" value="1"/>
</dbReference>
<evidence type="ECO:0000313" key="9">
    <source>
        <dbReference type="Proteomes" id="UP000199258"/>
    </source>
</evidence>
<dbReference type="SMART" id="SM00220">
    <property type="entry name" value="S_TKc"/>
    <property type="match status" value="1"/>
</dbReference>
<name>A0A1G8H4M7_9MICC</name>
<keyword evidence="2 8" id="KW-0723">Serine/threonine-protein kinase</keyword>
<evidence type="ECO:0000256" key="6">
    <source>
        <dbReference type="ARBA" id="ARBA00022840"/>
    </source>
</evidence>
<dbReference type="PROSITE" id="PS00108">
    <property type="entry name" value="PROTEIN_KINASE_ST"/>
    <property type="match status" value="1"/>
</dbReference>
<evidence type="ECO:0000256" key="5">
    <source>
        <dbReference type="ARBA" id="ARBA00022777"/>
    </source>
</evidence>
<keyword evidence="9" id="KW-1185">Reference proteome</keyword>
<sequence length="274" mass="28587">MSGGPTSSTLAGRWELQRAIGSGAAGVLWAATDRETYTTVAVKVARSAGHSFTDEARLQAQVDSPYVARVLDSGVAGDSGQTAGAYLVQELVPGVNLRDLLRSSTPHNVDVTAWAYGLLRALQSLAAEGIVHRDIKPSNIMIPLTAGGSPAPQPKLVDFGTAARGVNSDDDASSSGTVLYMSPEQARGSGVGTASDMYSLGLVLLECLTGDRAFCLPAIESLVARTLRNPVIPDTVPVFWQRLIRAMTSMDPALRPTPAEALAMLTGAGYAHGP</sequence>
<keyword evidence="5 8" id="KW-0418">Kinase</keyword>
<evidence type="ECO:0000256" key="2">
    <source>
        <dbReference type="ARBA" id="ARBA00022527"/>
    </source>
</evidence>
<dbReference type="STRING" id="335973.SAMN04488693_10572"/>
<dbReference type="AlphaFoldDB" id="A0A1G8H4M7"/>
<dbReference type="InterPro" id="IPR011009">
    <property type="entry name" value="Kinase-like_dom_sf"/>
</dbReference>
<evidence type="ECO:0000256" key="3">
    <source>
        <dbReference type="ARBA" id="ARBA00022679"/>
    </source>
</evidence>
<keyword evidence="6" id="KW-0067">ATP-binding</keyword>
<dbReference type="PANTHER" id="PTHR43289:SF6">
    <property type="entry name" value="SERINE_THREONINE-PROTEIN KINASE NEKL-3"/>
    <property type="match status" value="1"/>
</dbReference>
<dbReference type="GO" id="GO:0005524">
    <property type="term" value="F:ATP binding"/>
    <property type="evidence" value="ECO:0007669"/>
    <property type="project" value="UniProtKB-KW"/>
</dbReference>
<evidence type="ECO:0000259" key="7">
    <source>
        <dbReference type="PROSITE" id="PS50011"/>
    </source>
</evidence>
<proteinExistence type="predicted"/>
<dbReference type="Pfam" id="PF00069">
    <property type="entry name" value="Pkinase"/>
    <property type="match status" value="1"/>
</dbReference>
<dbReference type="EC" id="2.7.11.1" evidence="1"/>
<dbReference type="EMBL" id="FNDT01000005">
    <property type="protein sequence ID" value="SDI01612.1"/>
    <property type="molecule type" value="Genomic_DNA"/>
</dbReference>